<dbReference type="Pfam" id="PF04316">
    <property type="entry name" value="FlgM"/>
    <property type="match status" value="1"/>
</dbReference>
<dbReference type="EMBL" id="SHBP01000006">
    <property type="protein sequence ID" value="RZO20085.1"/>
    <property type="molecule type" value="Genomic_DNA"/>
</dbReference>
<organism evidence="11 12">
    <name type="scientific">SAR92 clade bacterium</name>
    <dbReference type="NCBI Taxonomy" id="2315479"/>
    <lineage>
        <taxon>Bacteria</taxon>
        <taxon>Pseudomonadati</taxon>
        <taxon>Pseudomonadota</taxon>
        <taxon>Gammaproteobacteria</taxon>
        <taxon>Cellvibrionales</taxon>
        <taxon>Porticoccaceae</taxon>
        <taxon>SAR92 clade</taxon>
    </lineage>
</organism>
<accession>A0A520MFV1</accession>
<dbReference type="GO" id="GO:0045892">
    <property type="term" value="P:negative regulation of DNA-templated transcription"/>
    <property type="evidence" value="ECO:0007669"/>
    <property type="project" value="InterPro"/>
</dbReference>
<feature type="domain" description="Anti-sigma-28 factor FlgM C-terminal" evidence="10">
    <location>
        <begin position="47"/>
        <end position="87"/>
    </location>
</feature>
<evidence type="ECO:0000256" key="6">
    <source>
        <dbReference type="ARBA" id="ARBA00023163"/>
    </source>
</evidence>
<dbReference type="InterPro" id="IPR031316">
    <property type="entry name" value="FlgM_C"/>
</dbReference>
<keyword evidence="4" id="KW-1005">Bacterial flagellum biogenesis</keyword>
<evidence type="ECO:0000256" key="7">
    <source>
        <dbReference type="ARBA" id="ARBA00024739"/>
    </source>
</evidence>
<proteinExistence type="inferred from homology"/>
<evidence type="ECO:0000256" key="2">
    <source>
        <dbReference type="ARBA" id="ARBA00017823"/>
    </source>
</evidence>
<keyword evidence="11" id="KW-0282">Flagellum</keyword>
<keyword evidence="3" id="KW-0678">Repressor</keyword>
<dbReference type="Proteomes" id="UP000315889">
    <property type="component" value="Unassembled WGS sequence"/>
</dbReference>
<reference evidence="11 12" key="1">
    <citation type="submission" date="2019-02" db="EMBL/GenBank/DDBJ databases">
        <title>Prokaryotic population dynamics and viral predation in marine succession experiment using metagenomics: the confinement effect.</title>
        <authorList>
            <person name="Haro-Moreno J.M."/>
            <person name="Rodriguez-Valera F."/>
            <person name="Lopez-Perez M."/>
        </authorList>
    </citation>
    <scope>NUCLEOTIDE SEQUENCE [LARGE SCALE GENOMIC DNA]</scope>
    <source>
        <strain evidence="11">MED-G170</strain>
    </source>
</reference>
<comment type="similarity">
    <text evidence="1">Belongs to the FlgM family.</text>
</comment>
<keyword evidence="6" id="KW-0804">Transcription</keyword>
<dbReference type="InterPro" id="IPR007412">
    <property type="entry name" value="FlgM"/>
</dbReference>
<name>A0A520MFV1_9GAMM</name>
<keyword evidence="5" id="KW-0805">Transcription regulation</keyword>
<dbReference type="NCBIfam" id="TIGR03824">
    <property type="entry name" value="FlgM_jcvi"/>
    <property type="match status" value="1"/>
</dbReference>
<evidence type="ECO:0000256" key="8">
    <source>
        <dbReference type="ARBA" id="ARBA00030117"/>
    </source>
</evidence>
<gene>
    <name evidence="11" type="primary">flgM</name>
    <name evidence="11" type="ORF">EVB03_05670</name>
</gene>
<evidence type="ECO:0000256" key="3">
    <source>
        <dbReference type="ARBA" id="ARBA00022491"/>
    </source>
</evidence>
<dbReference type="SUPFAM" id="SSF101498">
    <property type="entry name" value="Anti-sigma factor FlgM"/>
    <property type="match status" value="1"/>
</dbReference>
<evidence type="ECO:0000256" key="1">
    <source>
        <dbReference type="ARBA" id="ARBA00005322"/>
    </source>
</evidence>
<comment type="caution">
    <text evidence="11">The sequence shown here is derived from an EMBL/GenBank/DDBJ whole genome shotgun (WGS) entry which is preliminary data.</text>
</comment>
<evidence type="ECO:0000256" key="9">
    <source>
        <dbReference type="SAM" id="MobiDB-lite"/>
    </source>
</evidence>
<dbReference type="GO" id="GO:0044781">
    <property type="term" value="P:bacterial-type flagellum organization"/>
    <property type="evidence" value="ECO:0007669"/>
    <property type="project" value="UniProtKB-KW"/>
</dbReference>
<evidence type="ECO:0000313" key="11">
    <source>
        <dbReference type="EMBL" id="RZO20085.1"/>
    </source>
</evidence>
<evidence type="ECO:0000313" key="12">
    <source>
        <dbReference type="Proteomes" id="UP000315889"/>
    </source>
</evidence>
<protein>
    <recommendedName>
        <fullName evidence="2">Negative regulator of flagellin synthesis</fullName>
    </recommendedName>
    <alternativeName>
        <fullName evidence="8">Anti-sigma-28 factor</fullName>
    </alternativeName>
</protein>
<evidence type="ECO:0000256" key="5">
    <source>
        <dbReference type="ARBA" id="ARBA00023015"/>
    </source>
</evidence>
<dbReference type="AlphaFoldDB" id="A0A520MFV1"/>
<comment type="function">
    <text evidence="7">Responsible for the coupling of flagellin expression to flagellar assembly by preventing expression of the flagellin genes when a component of the middle class of proteins is defective. It negatively regulates flagellar genes by inhibiting the activity of FliA by directly binding to FliA.</text>
</comment>
<feature type="region of interest" description="Disordered" evidence="9">
    <location>
        <begin position="1"/>
        <end position="40"/>
    </location>
</feature>
<evidence type="ECO:0000256" key="4">
    <source>
        <dbReference type="ARBA" id="ARBA00022795"/>
    </source>
</evidence>
<evidence type="ECO:0000259" key="10">
    <source>
        <dbReference type="Pfam" id="PF04316"/>
    </source>
</evidence>
<keyword evidence="11" id="KW-0966">Cell projection</keyword>
<dbReference type="InterPro" id="IPR035890">
    <property type="entry name" value="Anti-sigma-28_factor_FlgM_sf"/>
</dbReference>
<keyword evidence="11" id="KW-0969">Cilium</keyword>
<sequence length="97" mass="10316">MSDSISQLGKIPMPATVISEKPNQVIDQARSEGASSSKPTADNFVLSANAEQALSTAEFDTAMVARVKAAISEGNYPVNEEAVAEKFYALESMIYGE</sequence>